<comment type="caution">
    <text evidence="2">The sequence shown here is derived from an EMBL/GenBank/DDBJ whole genome shotgun (WGS) entry which is preliminary data.</text>
</comment>
<dbReference type="SUPFAM" id="SSF46966">
    <property type="entry name" value="Spectrin repeat"/>
    <property type="match status" value="1"/>
</dbReference>
<dbReference type="InterPro" id="IPR002017">
    <property type="entry name" value="Spectrin_repeat"/>
</dbReference>
<gene>
    <name evidence="2" type="ORF">JD844_032533</name>
</gene>
<evidence type="ECO:0000256" key="1">
    <source>
        <dbReference type="SAM" id="Coils"/>
    </source>
</evidence>
<dbReference type="SMART" id="SM00150">
    <property type="entry name" value="SPEC"/>
    <property type="match status" value="2"/>
</dbReference>
<dbReference type="EMBL" id="JAIPUX010001232">
    <property type="protein sequence ID" value="KAH0624758.1"/>
    <property type="molecule type" value="Genomic_DNA"/>
</dbReference>
<dbReference type="InterPro" id="IPR018159">
    <property type="entry name" value="Spectrin/alpha-actinin"/>
</dbReference>
<evidence type="ECO:0000313" key="3">
    <source>
        <dbReference type="Proteomes" id="UP000826234"/>
    </source>
</evidence>
<dbReference type="Proteomes" id="UP000826234">
    <property type="component" value="Unassembled WGS sequence"/>
</dbReference>
<proteinExistence type="predicted"/>
<feature type="non-terminal residue" evidence="2">
    <location>
        <position position="330"/>
    </location>
</feature>
<organism evidence="2 3">
    <name type="scientific">Phrynosoma platyrhinos</name>
    <name type="common">Desert horned lizard</name>
    <dbReference type="NCBI Taxonomy" id="52577"/>
    <lineage>
        <taxon>Eukaryota</taxon>
        <taxon>Metazoa</taxon>
        <taxon>Chordata</taxon>
        <taxon>Craniata</taxon>
        <taxon>Vertebrata</taxon>
        <taxon>Euteleostomi</taxon>
        <taxon>Lepidosauria</taxon>
        <taxon>Squamata</taxon>
        <taxon>Bifurcata</taxon>
        <taxon>Unidentata</taxon>
        <taxon>Episquamata</taxon>
        <taxon>Toxicofera</taxon>
        <taxon>Iguania</taxon>
        <taxon>Phrynosomatidae</taxon>
        <taxon>Phrynosomatinae</taxon>
        <taxon>Phrynosoma</taxon>
    </lineage>
</organism>
<keyword evidence="1" id="KW-0175">Coiled coil</keyword>
<sequence>MNLYYNFLEVVTIKIFSCFHPRFDVDTTELHSWMTRSEAVLQSPEFAIYRKEGNLSDLRERVNAIEREKPEKHRKLQDANRSAEALVEQMVNEGLNADNIKQASEQLNNRWIEFCQLLSERLAWLEYQNNIIAFYSQLQQLEQTVITAENWLKAQPAPVADPDAVKTQLVKCKDEVTRFSSLQPQIEKLKVQSKTLKEKQQSPMFLEADLVAFTSHFNQVYDDVKAREKHLQITFDSLPPVHYRETMNTILLWIQQSEAKLSIPQVTVTELEIMEQRLRELKNDTKTLKKWMAEVDVFLREEWPALGDSKALEKQLEQCTVSHDIVLHFM</sequence>
<feature type="coiled-coil region" evidence="1">
    <location>
        <begin position="48"/>
        <end position="93"/>
    </location>
</feature>
<accession>A0ABQ7T668</accession>
<dbReference type="Gene3D" id="1.20.58.60">
    <property type="match status" value="1"/>
</dbReference>
<protein>
    <recommendedName>
        <fullName evidence="4">Dystrophin</fullName>
    </recommendedName>
</protein>
<dbReference type="CDD" id="cd00176">
    <property type="entry name" value="SPEC"/>
    <property type="match status" value="1"/>
</dbReference>
<dbReference type="Pfam" id="PF00435">
    <property type="entry name" value="Spectrin"/>
    <property type="match status" value="2"/>
</dbReference>
<reference evidence="2 3" key="1">
    <citation type="journal article" date="2022" name="Gigascience">
        <title>A chromosome-level genome assembly and annotation of the desert horned lizard, Phrynosoma platyrhinos, provides insight into chromosomal rearrangements among reptiles.</title>
        <authorList>
            <person name="Koochekian N."/>
            <person name="Ascanio A."/>
            <person name="Farleigh K."/>
            <person name="Card D.C."/>
            <person name="Schield D.R."/>
            <person name="Castoe T.A."/>
            <person name="Jezkova T."/>
        </authorList>
    </citation>
    <scope>NUCLEOTIDE SEQUENCE [LARGE SCALE GENOMIC DNA]</scope>
    <source>
        <strain evidence="2">NK-2021</strain>
    </source>
</reference>
<evidence type="ECO:0008006" key="4">
    <source>
        <dbReference type="Google" id="ProtNLM"/>
    </source>
</evidence>
<evidence type="ECO:0000313" key="2">
    <source>
        <dbReference type="EMBL" id="KAH0624758.1"/>
    </source>
</evidence>
<keyword evidence="3" id="KW-1185">Reference proteome</keyword>
<name>A0ABQ7T668_PHRPL</name>